<sequence>MLEEIQMPQALDLRVVHGMLAGHSGIAKSAACNEVNGDVELPLSSIEVNTSDIPRSRDTEGGFEQLIRHSGLAYMGDSRILPQSPMNHLTG</sequence>
<gene>
    <name evidence="1" type="ORF">PAMC26510_08245</name>
</gene>
<dbReference type="Proteomes" id="UP000194546">
    <property type="component" value="Unassembled WGS sequence"/>
</dbReference>
<comment type="caution">
    <text evidence="1">The sequence shown here is derived from an EMBL/GenBank/DDBJ whole genome shotgun (WGS) entry which is preliminary data.</text>
</comment>
<name>A0A242N1U2_CABSO</name>
<evidence type="ECO:0000313" key="2">
    <source>
        <dbReference type="Proteomes" id="UP000194546"/>
    </source>
</evidence>
<organism evidence="1 2">
    <name type="scientific">Caballeronia sordidicola</name>
    <name type="common">Burkholderia sordidicola</name>
    <dbReference type="NCBI Taxonomy" id="196367"/>
    <lineage>
        <taxon>Bacteria</taxon>
        <taxon>Pseudomonadati</taxon>
        <taxon>Pseudomonadota</taxon>
        <taxon>Betaproteobacteria</taxon>
        <taxon>Burkholderiales</taxon>
        <taxon>Burkholderiaceae</taxon>
        <taxon>Caballeronia</taxon>
    </lineage>
</organism>
<accession>A0A242N1U2</accession>
<proteinExistence type="predicted"/>
<dbReference type="AlphaFoldDB" id="A0A242N1U2"/>
<evidence type="ECO:0000313" key="1">
    <source>
        <dbReference type="EMBL" id="OTP77648.1"/>
    </source>
</evidence>
<protein>
    <submittedName>
        <fullName evidence="1">Uncharacterized protein</fullName>
    </submittedName>
</protein>
<dbReference type="EMBL" id="NBTY01000052">
    <property type="protein sequence ID" value="OTP77648.1"/>
    <property type="molecule type" value="Genomic_DNA"/>
</dbReference>
<reference evidence="1 2" key="1">
    <citation type="submission" date="2017-03" db="EMBL/GenBank/DDBJ databases">
        <title>Genome analysis of strain PAMC 26510.</title>
        <authorList>
            <person name="Oh H.-M."/>
            <person name="Yang J.-A."/>
        </authorList>
    </citation>
    <scope>NUCLEOTIDE SEQUENCE [LARGE SCALE GENOMIC DNA]</scope>
    <source>
        <strain evidence="1 2">PAMC 26510</strain>
    </source>
</reference>